<evidence type="ECO:0000313" key="1">
    <source>
        <dbReference type="EMBL" id="WHY49507.1"/>
    </source>
</evidence>
<accession>A0AAX3WT05</accession>
<sequence length="149" mass="17645">MEDKRYLERINWNFDNYHKFDKCYCQSKTYYCNYDKGSTEDNEFDEADTNKIKYYNSKDVKQKQKNDNRNKHHGQEINTHNCKDCACHLLQCLDPGTLVDVFLAKGGNFLNVYFLYFDKPTSCAYFIQIGSATMPIIIDCERIEAIRKI</sequence>
<name>A0AAX3WT05_9BACI</name>
<protein>
    <recommendedName>
        <fullName evidence="3">Spore coat protein</fullName>
    </recommendedName>
</protein>
<reference evidence="1" key="1">
    <citation type="submission" date="2023-05" db="EMBL/GenBank/DDBJ databases">
        <title>Comparative genomics of Bacillaceae isolates and their secondary metabolite potential.</title>
        <authorList>
            <person name="Song L."/>
            <person name="Nielsen L.J."/>
            <person name="Mohite O."/>
            <person name="Xu X."/>
            <person name="Weber T."/>
            <person name="Kovacs A.T."/>
        </authorList>
    </citation>
    <scope>NUCLEOTIDE SEQUENCE</scope>
    <source>
        <strain evidence="1">LY1</strain>
    </source>
</reference>
<dbReference type="Proteomes" id="UP001178322">
    <property type="component" value="Chromosome"/>
</dbReference>
<dbReference type="AlphaFoldDB" id="A0AAX3WT05"/>
<proteinExistence type="predicted"/>
<dbReference type="RefSeq" id="WP_283868244.1">
    <property type="nucleotide sequence ID" value="NZ_CP126101.1"/>
</dbReference>
<organism evidence="1 2">
    <name type="scientific">Lysinibacillus pakistanensis</name>
    <dbReference type="NCBI Taxonomy" id="759811"/>
    <lineage>
        <taxon>Bacteria</taxon>
        <taxon>Bacillati</taxon>
        <taxon>Bacillota</taxon>
        <taxon>Bacilli</taxon>
        <taxon>Bacillales</taxon>
        <taxon>Bacillaceae</taxon>
        <taxon>Lysinibacillus</taxon>
    </lineage>
</organism>
<gene>
    <name evidence="1" type="ORF">QNH24_14275</name>
</gene>
<evidence type="ECO:0008006" key="3">
    <source>
        <dbReference type="Google" id="ProtNLM"/>
    </source>
</evidence>
<evidence type="ECO:0000313" key="2">
    <source>
        <dbReference type="Proteomes" id="UP001178322"/>
    </source>
</evidence>
<dbReference type="EMBL" id="CP126101">
    <property type="protein sequence ID" value="WHY49507.1"/>
    <property type="molecule type" value="Genomic_DNA"/>
</dbReference>